<dbReference type="Pfam" id="PF00172">
    <property type="entry name" value="Zn_clus"/>
    <property type="match status" value="1"/>
</dbReference>
<organism evidence="6 7">
    <name type="scientific">Cordyceps fumosorosea (strain ARSEF 2679)</name>
    <name type="common">Isaria fumosorosea</name>
    <dbReference type="NCBI Taxonomy" id="1081104"/>
    <lineage>
        <taxon>Eukaryota</taxon>
        <taxon>Fungi</taxon>
        <taxon>Dikarya</taxon>
        <taxon>Ascomycota</taxon>
        <taxon>Pezizomycotina</taxon>
        <taxon>Sordariomycetes</taxon>
        <taxon>Hypocreomycetidae</taxon>
        <taxon>Hypocreales</taxon>
        <taxon>Cordycipitaceae</taxon>
        <taxon>Cordyceps</taxon>
    </lineage>
</organism>
<comment type="subcellular location">
    <subcellularLocation>
        <location evidence="1">Nucleus</location>
    </subcellularLocation>
</comment>
<sequence length="749" mass="83276">MAYLDEGRPTSPQSYARRPLSCSTCRVKKIRCDKRVPCCHCAKANLRCTFPAQRKPRERKPHLRNRSPEAHGQEKQLADRLRSLEAQVSSLQTQLMDARAPPPRYEELVKRRSAVHPRAAVSHIKSSFWASINFEAGHLLQGFLQQQLASPRCKSMQLQFQYNTVVAPAAPLPTQPDVSMLLFKSFQGARHPLHHPPETHMMLFWHVFKENVEPMVGLLHCPTMANLVERALWHRHTLSTAEHTLLFSMYYVSAAAMGEEAIIREFSVSKSALLSRMRVLAEHALVAAKFASAADVTVLQAAMLFVLVLRKTGGARSAGSLVGVIVHLAQCLRLHKDGADLHDLTPFETEMRRRLFWSVVVLDQRSAEDLGTDPLLPETTWDAPLPLNINDEDICEGSPVLPEERAGMTDMTFFLIRVHTTQTSVRVRRLASEEGQTLESLDELCEEAWRATHSTLRRTFVDPNPSHELAWAAEAMTSCIVAKMKLTDQCSFFYPPGTDAHDEASSRRRSTAQLAAAIRVLEQNHAANADARWSRWRWIFVAYARCHGSAVLLTEMLRRPWAPVSEQGWAALHAVLGDSQPGELEDQRGMMPLPFGFVYELTRRYRESEYERLRGAPEEARRLLLQEEEGGSKEDGSGGGSGGGGGGTSGADRPGVSASSLERWRRAAGLGDVCVAPQPRGLIAPEPLDDYGEQRISGLGEAVALSMAQSVPEMPSTAAAPGFDMGIEAWPVGEMMPVEYMESILDELF</sequence>
<dbReference type="PANTHER" id="PTHR31001:SF50">
    <property type="entry name" value="ZN(II)2CYS6 TRANSCRIPTION FACTOR (EUROFUNG)"/>
    <property type="match status" value="1"/>
</dbReference>
<dbReference type="PANTHER" id="PTHR31001">
    <property type="entry name" value="UNCHARACTERIZED TRANSCRIPTIONAL REGULATORY PROTEIN"/>
    <property type="match status" value="1"/>
</dbReference>
<dbReference type="PROSITE" id="PS00463">
    <property type="entry name" value="ZN2_CY6_FUNGAL_1"/>
    <property type="match status" value="1"/>
</dbReference>
<feature type="compositionally biased region" description="Gly residues" evidence="4">
    <location>
        <begin position="637"/>
        <end position="649"/>
    </location>
</feature>
<feature type="region of interest" description="Disordered" evidence="4">
    <location>
        <begin position="627"/>
        <end position="659"/>
    </location>
</feature>
<protein>
    <submittedName>
        <fullName evidence="6">Transcription factor</fullName>
    </submittedName>
</protein>
<evidence type="ECO:0000256" key="3">
    <source>
        <dbReference type="ARBA" id="ARBA00023242"/>
    </source>
</evidence>
<dbReference type="SMART" id="SM00906">
    <property type="entry name" value="Fungal_trans"/>
    <property type="match status" value="1"/>
</dbReference>
<evidence type="ECO:0000256" key="2">
    <source>
        <dbReference type="ARBA" id="ARBA00022723"/>
    </source>
</evidence>
<evidence type="ECO:0000256" key="4">
    <source>
        <dbReference type="SAM" id="MobiDB-lite"/>
    </source>
</evidence>
<evidence type="ECO:0000313" key="6">
    <source>
        <dbReference type="EMBL" id="OAA55120.1"/>
    </source>
</evidence>
<dbReference type="SUPFAM" id="SSF57701">
    <property type="entry name" value="Zn2/Cys6 DNA-binding domain"/>
    <property type="match status" value="1"/>
</dbReference>
<dbReference type="InterPro" id="IPR007219">
    <property type="entry name" value="XnlR_reg_dom"/>
</dbReference>
<dbReference type="CDD" id="cd12148">
    <property type="entry name" value="fungal_TF_MHR"/>
    <property type="match status" value="1"/>
</dbReference>
<dbReference type="OrthoDB" id="435881at2759"/>
<evidence type="ECO:0000313" key="7">
    <source>
        <dbReference type="Proteomes" id="UP000076744"/>
    </source>
</evidence>
<feature type="compositionally biased region" description="Basic residues" evidence="4">
    <location>
        <begin position="54"/>
        <end position="65"/>
    </location>
</feature>
<feature type="compositionally biased region" description="Basic and acidic residues" evidence="4">
    <location>
        <begin position="627"/>
        <end position="636"/>
    </location>
</feature>
<dbReference type="Gene3D" id="4.10.240.10">
    <property type="entry name" value="Zn(2)-C6 fungal-type DNA-binding domain"/>
    <property type="match status" value="1"/>
</dbReference>
<comment type="caution">
    <text evidence="6">The sequence shown here is derived from an EMBL/GenBank/DDBJ whole genome shotgun (WGS) entry which is preliminary data.</text>
</comment>
<reference evidence="6 7" key="1">
    <citation type="journal article" date="2016" name="Genome Biol. Evol.">
        <title>Divergent and convergent evolution of fungal pathogenicity.</title>
        <authorList>
            <person name="Shang Y."/>
            <person name="Xiao G."/>
            <person name="Zheng P."/>
            <person name="Cen K."/>
            <person name="Zhan S."/>
            <person name="Wang C."/>
        </authorList>
    </citation>
    <scope>NUCLEOTIDE SEQUENCE [LARGE SCALE GENOMIC DNA]</scope>
    <source>
        <strain evidence="6 7">ARSEF 2679</strain>
    </source>
</reference>
<dbReference type="InterPro" id="IPR001138">
    <property type="entry name" value="Zn2Cys6_DnaBD"/>
</dbReference>
<dbReference type="GO" id="GO:0000981">
    <property type="term" value="F:DNA-binding transcription factor activity, RNA polymerase II-specific"/>
    <property type="evidence" value="ECO:0007669"/>
    <property type="project" value="InterPro"/>
</dbReference>
<dbReference type="InterPro" id="IPR036864">
    <property type="entry name" value="Zn2-C6_fun-type_DNA-bd_sf"/>
</dbReference>
<dbReference type="PROSITE" id="PS50048">
    <property type="entry name" value="ZN2_CY6_FUNGAL_2"/>
    <property type="match status" value="1"/>
</dbReference>
<feature type="domain" description="Zn(2)-C6 fungal-type" evidence="5">
    <location>
        <begin position="21"/>
        <end position="50"/>
    </location>
</feature>
<dbReference type="InterPro" id="IPR050613">
    <property type="entry name" value="Sec_Metabolite_Reg"/>
</dbReference>
<evidence type="ECO:0000259" key="5">
    <source>
        <dbReference type="PROSITE" id="PS50048"/>
    </source>
</evidence>
<dbReference type="GO" id="GO:0008270">
    <property type="term" value="F:zinc ion binding"/>
    <property type="evidence" value="ECO:0007669"/>
    <property type="project" value="InterPro"/>
</dbReference>
<dbReference type="GO" id="GO:0005634">
    <property type="term" value="C:nucleus"/>
    <property type="evidence" value="ECO:0007669"/>
    <property type="project" value="UniProtKB-SubCell"/>
</dbReference>
<keyword evidence="2" id="KW-0479">Metal-binding</keyword>
<dbReference type="SMART" id="SM00066">
    <property type="entry name" value="GAL4"/>
    <property type="match status" value="1"/>
</dbReference>
<dbReference type="GeneID" id="30024333"/>
<accession>A0A162MEQ6</accession>
<gene>
    <name evidence="6" type="ORF">ISF_08041</name>
</gene>
<keyword evidence="3" id="KW-0539">Nucleus</keyword>
<evidence type="ECO:0000256" key="1">
    <source>
        <dbReference type="ARBA" id="ARBA00004123"/>
    </source>
</evidence>
<dbReference type="CDD" id="cd00067">
    <property type="entry name" value="GAL4"/>
    <property type="match status" value="1"/>
</dbReference>
<proteinExistence type="predicted"/>
<feature type="compositionally biased region" description="Basic and acidic residues" evidence="4">
    <location>
        <begin position="66"/>
        <end position="75"/>
    </location>
</feature>
<dbReference type="GO" id="GO:0003677">
    <property type="term" value="F:DNA binding"/>
    <property type="evidence" value="ECO:0007669"/>
    <property type="project" value="InterPro"/>
</dbReference>
<name>A0A162MEQ6_CORFA</name>
<dbReference type="EMBL" id="AZHB01000026">
    <property type="protein sequence ID" value="OAA55120.1"/>
    <property type="molecule type" value="Genomic_DNA"/>
</dbReference>
<dbReference type="STRING" id="1081104.A0A162MEQ6"/>
<keyword evidence="7" id="KW-1185">Reference proteome</keyword>
<dbReference type="Proteomes" id="UP000076744">
    <property type="component" value="Unassembled WGS sequence"/>
</dbReference>
<dbReference type="Pfam" id="PF04082">
    <property type="entry name" value="Fungal_trans"/>
    <property type="match status" value="1"/>
</dbReference>
<feature type="region of interest" description="Disordered" evidence="4">
    <location>
        <begin position="54"/>
        <end position="75"/>
    </location>
</feature>
<dbReference type="RefSeq" id="XP_018701130.1">
    <property type="nucleotide sequence ID" value="XM_018851644.1"/>
</dbReference>
<dbReference type="AlphaFoldDB" id="A0A162MEQ6"/>
<dbReference type="GO" id="GO:0006351">
    <property type="term" value="P:DNA-templated transcription"/>
    <property type="evidence" value="ECO:0007669"/>
    <property type="project" value="InterPro"/>
</dbReference>